<sequence length="1828" mass="193736">MAPTIELKDEVEGELVETSDFFFDRIGEPVPVRPTGGGSGGPELYDPGRLPSQPLAVSERFRLVFVAHASGFCVARTGDVVEAAKEMKEKGSRSSVLELSVVDVPLGTVGLLSLSPDSSTLAASVGGTINFFSVDSLLNKEQLPFFSCSIDEESSVKDMKWLKKRQNSFILLTSRGNLYLGSIDGPLKSLMDNVDAVDCSAKDDYIAVARDNSLSILSSKLNERLHIALSLQPWTGESDDFSVKVDSLRWVRPDCIVLGCVQLTSDGMEESYLLQVIRTRDGEFFHASSEAVLQSFCDVFPGIVDDIIPAGCGPHLFFRYLEQCKLAIAANRRNVDQHIVLFSWSLGEERNEAVLVDINRDNWLPRIELQENGDDNSILGLCTDKVSMHEKVKVQLGVEEQKDLSPFCILFCLSLEGKLTMFNVACIAEQTDFPGTGWPSDVEEDISRVEAQEVSSTVSSGLGEMISQQVFTGHQIQDINTIEHNLPKDREIAVKADTKSSESATARLVTNQTERKGAVTGKWNLNSFAQPQGSNVIEKALDEKHSVGSVSTQSLFSRPQSTLLGQSTLKFPPPKEIQNITESKEDYKQVGVGSSPSFVENFRVNSSSTAQVMQNDVQAGQKVPAETASHGFQISPSQTWVSGKVTSSNSFESRSAFTSNQFEDNKFQTSFGVASANVPSTPFGNPISKGAAPPTSVNLSGVPVKDGGQRVSKEVGIIEPVPSIRSSQLVQENSASGLPSSHHLYPSMDNIKSLSQTGMSKKDPITSKQSGNIKEMVNELDTLLDSIVRKGGFKDACTISLKGPVEEIEERIWNLSSQCMMWKSIVEEQLEEIQSLLDNTVQVLARKMYVEGIVKQAKDDQYWDLWNRQKLGTELEMKRQHILKLNQDLTNELIKLERHFNTLELNKFGDISEAHGGRRALQNRYEPPRSVQSLKSLYNTTTSQIMAAEQLSDSLSRQMSVLSIESPSVKQNIKKELFDEIGISYDASFCSPDVTKVAESPGDKKITLSNTVATKDHSRRNQTSALKPSEPETARRRRDSLDQSWASYEPSKTTVKRILSREYQKDCTKSSLLMDEPYLSSSERSGVAKSNHTTPSTYTRQARVNTMYEISGEKASKSPSSPFRQVDGTSGSMVPVAQKSSTSPSSPFRQVDGTSGSMVPVAQKSSTLSYSLSASQASLIDGQTKPRSMSSSNDNLAADKYTGETVNKSKSVFGDQIKPTMVGDTNIHQMPAISIKSPMRTLDNSSETFSLNIKETVLAEPTSGNVKHGSQITESSLLGSQRSGNPLLAATPSAPLANSHPEKVPDEHPVIGKSFPSGSLSFSTPFKSMSSPLGSVANSSSIQPSTLSNVPSIKGSSLSEVSSDGSRIISRATTEFNKALPLNFPSSTSSWSVTSPPPSTSLSTTTSYSVQAYKNSVPSLASSLPLEKRSENQKPEIQQEPKVSFGAPLEAPPLLTESFTGGSAVKIEASVSSTPSELSPGLIPGVQGVGNQMGSPQMTETPNAPPEQPLAGKFSFPTSPINTVQKIESLDVTATQEDEMEEVAPETNEKPDLGLGSLNAFGLGSTPSSTTPKGNPFGVSFGSAATTLTSSPFAMAAPGAEMFRPASFSFQSPQSSQPSQPPIASAFSGGFGSPTNAQVPTQSGFGQPSQIGPGQPALGSVLGTFGQSRQIGSGLGGPGFASSSSVGGGFAAASSTGGFSSSATAGGFAGVGSTGGGFAALASSAGGFGGVASGGGRLAGAASAGGGFGGFAAAAPSGAGFAAAAPSGAGFAAAAPSGVGFAAAAPGGGFSTGAGFGAFSSQQGAGGFSTFGGGGNTKPPEFLTQMRK</sequence>
<dbReference type="SUPFAM" id="SSF117289">
    <property type="entry name" value="Nucleoporin domain"/>
    <property type="match status" value="1"/>
</dbReference>
<feature type="region of interest" description="Disordered" evidence="1">
    <location>
        <begin position="1609"/>
        <end position="1662"/>
    </location>
</feature>
<evidence type="ECO:0000313" key="4">
    <source>
        <dbReference type="Proteomes" id="UP001634007"/>
    </source>
</evidence>
<organism evidence="3 4">
    <name type="scientific">Eucalyptus globulus</name>
    <name type="common">Tasmanian blue gum</name>
    <dbReference type="NCBI Taxonomy" id="34317"/>
    <lineage>
        <taxon>Eukaryota</taxon>
        <taxon>Viridiplantae</taxon>
        <taxon>Streptophyta</taxon>
        <taxon>Embryophyta</taxon>
        <taxon>Tracheophyta</taxon>
        <taxon>Spermatophyta</taxon>
        <taxon>Magnoliopsida</taxon>
        <taxon>eudicotyledons</taxon>
        <taxon>Gunneridae</taxon>
        <taxon>Pentapetalae</taxon>
        <taxon>rosids</taxon>
        <taxon>malvids</taxon>
        <taxon>Myrtales</taxon>
        <taxon>Myrtaceae</taxon>
        <taxon>Myrtoideae</taxon>
        <taxon>Eucalypteae</taxon>
        <taxon>Eucalyptus</taxon>
    </lineage>
</organism>
<feature type="compositionally biased region" description="Polar residues" evidence="1">
    <location>
        <begin position="1117"/>
        <end position="1157"/>
    </location>
</feature>
<feature type="region of interest" description="Disordered" evidence="1">
    <location>
        <begin position="1009"/>
        <end position="1046"/>
    </location>
</feature>
<protein>
    <recommendedName>
        <fullName evidence="2">Ig-like domain-containing protein</fullName>
    </recommendedName>
</protein>
<feature type="compositionally biased region" description="Basic and acidic residues" evidence="1">
    <location>
        <begin position="1300"/>
        <end position="1310"/>
    </location>
</feature>
<feature type="compositionally biased region" description="Polar residues" evidence="1">
    <location>
        <begin position="1633"/>
        <end position="1652"/>
    </location>
</feature>
<proteinExistence type="predicted"/>
<accession>A0ABD3J3C1</accession>
<feature type="compositionally biased region" description="Low complexity" evidence="1">
    <location>
        <begin position="1356"/>
        <end position="1365"/>
    </location>
</feature>
<dbReference type="InterPro" id="IPR044694">
    <property type="entry name" value="NUP214"/>
</dbReference>
<feature type="domain" description="Ig-like" evidence="2">
    <location>
        <begin position="116"/>
        <end position="215"/>
    </location>
</feature>
<feature type="region of interest" description="Disordered" evidence="1">
    <location>
        <begin position="1333"/>
        <end position="1365"/>
    </location>
</feature>
<gene>
    <name evidence="3" type="ORF">ACJRO7_004669</name>
</gene>
<name>A0ABD3J3C1_EUCGL</name>
<dbReference type="PANTHER" id="PTHR34418:SF3">
    <property type="entry name" value="NUCLEAR PORE COMPLEX PROTEIN NUP214"/>
    <property type="match status" value="1"/>
</dbReference>
<keyword evidence="4" id="KW-1185">Reference proteome</keyword>
<dbReference type="PROSITE" id="PS50835">
    <property type="entry name" value="IG_LIKE"/>
    <property type="match status" value="1"/>
</dbReference>
<reference evidence="3 4" key="1">
    <citation type="submission" date="2024-11" db="EMBL/GenBank/DDBJ databases">
        <title>Chromosome-level genome assembly of Eucalyptus globulus Labill. provides insights into its genome evolution.</title>
        <authorList>
            <person name="Li X."/>
        </authorList>
    </citation>
    <scope>NUCLEOTIDE SEQUENCE [LARGE SCALE GENOMIC DNA]</scope>
    <source>
        <strain evidence="3">CL2024</strain>
        <tissue evidence="3">Fresh tender leaves</tissue>
    </source>
</reference>
<evidence type="ECO:0000256" key="1">
    <source>
        <dbReference type="SAM" id="MobiDB-lite"/>
    </source>
</evidence>
<feature type="region of interest" description="Disordered" evidence="1">
    <location>
        <begin position="1385"/>
        <end position="1404"/>
    </location>
</feature>
<dbReference type="EMBL" id="JBJKBG010000010">
    <property type="protein sequence ID" value="KAL3719723.1"/>
    <property type="molecule type" value="Genomic_DNA"/>
</dbReference>
<feature type="compositionally biased region" description="Low complexity" evidence="1">
    <location>
        <begin position="1286"/>
        <end position="1297"/>
    </location>
</feature>
<feature type="compositionally biased region" description="Low complexity" evidence="1">
    <location>
        <begin position="1609"/>
        <end position="1628"/>
    </location>
</feature>
<feature type="region of interest" description="Disordered" evidence="1">
    <location>
        <begin position="1808"/>
        <end position="1828"/>
    </location>
</feature>
<comment type="caution">
    <text evidence="3">The sequence shown here is derived from an EMBL/GenBank/DDBJ whole genome shotgun (WGS) entry which is preliminary data.</text>
</comment>
<evidence type="ECO:0000313" key="3">
    <source>
        <dbReference type="EMBL" id="KAL3719723.1"/>
    </source>
</evidence>
<dbReference type="PANTHER" id="PTHR34418">
    <property type="entry name" value="NUCLEAR PORE COMPLEX PROTEIN NUP214 ISOFORM X1"/>
    <property type="match status" value="1"/>
</dbReference>
<evidence type="ECO:0000259" key="2">
    <source>
        <dbReference type="PROSITE" id="PS50835"/>
    </source>
</evidence>
<feature type="region of interest" description="Disordered" evidence="1">
    <location>
        <begin position="1074"/>
        <end position="1158"/>
    </location>
</feature>
<feature type="region of interest" description="Disordered" evidence="1">
    <location>
        <begin position="1534"/>
        <end position="1572"/>
    </location>
</feature>
<feature type="region of interest" description="Disordered" evidence="1">
    <location>
        <begin position="1277"/>
        <end position="1312"/>
    </location>
</feature>
<dbReference type="InterPro" id="IPR007110">
    <property type="entry name" value="Ig-like_dom"/>
</dbReference>
<feature type="compositionally biased region" description="Polar residues" evidence="1">
    <location>
        <begin position="1333"/>
        <end position="1355"/>
    </location>
</feature>
<dbReference type="Proteomes" id="UP001634007">
    <property type="component" value="Unassembled WGS sequence"/>
</dbReference>
<feature type="compositionally biased region" description="Polar residues" evidence="1">
    <location>
        <begin position="1079"/>
        <end position="1104"/>
    </location>
</feature>